<dbReference type="EMBL" id="CAJNNV010028972">
    <property type="protein sequence ID" value="CAE8626473.1"/>
    <property type="molecule type" value="Genomic_DNA"/>
</dbReference>
<feature type="compositionally biased region" description="Polar residues" evidence="7">
    <location>
        <begin position="180"/>
        <end position="195"/>
    </location>
</feature>
<dbReference type="PANTHER" id="PTHR45689">
    <property type="entry name" value="I[[H]] CHANNEL, ISOFORM E"/>
    <property type="match status" value="1"/>
</dbReference>
<dbReference type="Pfam" id="PF00520">
    <property type="entry name" value="Ion_trans"/>
    <property type="match status" value="1"/>
</dbReference>
<evidence type="ECO:0000256" key="5">
    <source>
        <dbReference type="ARBA" id="ARBA00023065"/>
    </source>
</evidence>
<dbReference type="SUPFAM" id="SSF81324">
    <property type="entry name" value="Voltage-gated potassium channels"/>
    <property type="match status" value="1"/>
</dbReference>
<evidence type="ECO:0000256" key="3">
    <source>
        <dbReference type="ARBA" id="ARBA00022692"/>
    </source>
</evidence>
<sequence length="848" mass="94541">MNFNGIDAPMTKDAEDTFRAFLSKELLAVERRILDAALPSATQRAVPVRTAASLSHAATAAQIPLSPSDEEVFLQVLPGCISPGSLGSPGSPDIEDPEEPKSRFKHSRSLGSFLPLRCASCGAKRRDVKKVRVTSPCPSPAAQVFNFSQPPLVISVPEGSKEFPEPLSNNLSSGSLPRDSFTSPRSSRASFSQDASDGGDPVTPGSTRSLAGLDKLSKKGSFSSSGRAMSMYRRKSSQLSAKNIMELHVFETHPEWECESDLVASRYELLKSQKDLSQLPRTDSGHEKLRQRAWISRGVSRLENFHMEAKCGRGKGGKCYDVLTKAISDPSRPWRIFWNLVGIFFIGYDMVYIPLQIFELPETEFFVIMQTMSVCFWSIDIPLTFLVGYAKHGQVEMNPSAIAINYLRSWFCFDFLLVSSDIVMLMLADIVGETTDAAGLVRLAKTSRALRIIRSIRIARSMKLPNNLAFLEDYITSELTKTWMGVMKLVMSIFVLNHFIACFWYGVGSVEGEDSWVSFWHLADRDVGYRYATSLHWSLTQFTPASMEITPRNTLERAFTILVIMFALVTFSSFVSSITNAMNYLRLLNSSQEKNFATLGRYFSSHNISLSLRLRVRRYLRHLLSEKQKLIHEKDVELLSHLPGALLQEVHMEVYVPDMKVHPTMEVIDIRYRHSIQRVCTSAVTHVIFSRGDMMFTQSDNAEKMVILKTGSVEYMRNGAESIEAVKEGDWLCEGALWTMWTTRGEAQAITECLAVAINAVGFVEEASKNEAARSFIATYAALFVKYINSLRKDDLTDLQDEGFDARRANVVAGLAVSVNSEGKAAKDDDDSDSFSGSGSPQLDGIVY</sequence>
<name>A0A813GTJ7_POLGL</name>
<evidence type="ECO:0000313" key="11">
    <source>
        <dbReference type="Proteomes" id="UP000654075"/>
    </source>
</evidence>
<dbReference type="InterPro" id="IPR014710">
    <property type="entry name" value="RmlC-like_jellyroll"/>
</dbReference>
<dbReference type="OMA" id="ANWITEY"/>
<keyword evidence="2" id="KW-0813">Transport</keyword>
<dbReference type="GO" id="GO:0035725">
    <property type="term" value="P:sodium ion transmembrane transport"/>
    <property type="evidence" value="ECO:0007669"/>
    <property type="project" value="TreeGrafter"/>
</dbReference>
<dbReference type="Gene3D" id="2.60.120.10">
    <property type="entry name" value="Jelly Rolls"/>
    <property type="match status" value="1"/>
</dbReference>
<comment type="subcellular location">
    <subcellularLocation>
        <location evidence="1">Membrane</location>
        <topology evidence="1">Multi-pass membrane protein</topology>
    </subcellularLocation>
</comment>
<dbReference type="CDD" id="cd00038">
    <property type="entry name" value="CAP_ED"/>
    <property type="match status" value="1"/>
</dbReference>
<evidence type="ECO:0000256" key="6">
    <source>
        <dbReference type="ARBA" id="ARBA00023136"/>
    </source>
</evidence>
<feature type="transmembrane region" description="Helical" evidence="8">
    <location>
        <begin position="489"/>
        <end position="507"/>
    </location>
</feature>
<keyword evidence="5" id="KW-0406">Ion transport</keyword>
<dbReference type="GO" id="GO:0003254">
    <property type="term" value="P:regulation of membrane depolarization"/>
    <property type="evidence" value="ECO:0007669"/>
    <property type="project" value="TreeGrafter"/>
</dbReference>
<dbReference type="InterPro" id="IPR000595">
    <property type="entry name" value="cNMP-bd_dom"/>
</dbReference>
<dbReference type="GO" id="GO:0098855">
    <property type="term" value="C:HCN channel complex"/>
    <property type="evidence" value="ECO:0007669"/>
    <property type="project" value="TreeGrafter"/>
</dbReference>
<reference evidence="10" key="1">
    <citation type="submission" date="2021-02" db="EMBL/GenBank/DDBJ databases">
        <authorList>
            <person name="Dougan E. K."/>
            <person name="Rhodes N."/>
            <person name="Thang M."/>
            <person name="Chan C."/>
        </authorList>
    </citation>
    <scope>NUCLEOTIDE SEQUENCE</scope>
</reference>
<evidence type="ECO:0000256" key="2">
    <source>
        <dbReference type="ARBA" id="ARBA00022448"/>
    </source>
</evidence>
<dbReference type="InterPro" id="IPR005821">
    <property type="entry name" value="Ion_trans_dom"/>
</dbReference>
<keyword evidence="11" id="KW-1185">Reference proteome</keyword>
<feature type="transmembrane region" description="Helical" evidence="8">
    <location>
        <begin position="367"/>
        <end position="390"/>
    </location>
</feature>
<proteinExistence type="predicted"/>
<feature type="compositionally biased region" description="Low complexity" evidence="7">
    <location>
        <begin position="167"/>
        <end position="176"/>
    </location>
</feature>
<organism evidence="10 11">
    <name type="scientific">Polarella glacialis</name>
    <name type="common">Dinoflagellate</name>
    <dbReference type="NCBI Taxonomy" id="89957"/>
    <lineage>
        <taxon>Eukaryota</taxon>
        <taxon>Sar</taxon>
        <taxon>Alveolata</taxon>
        <taxon>Dinophyceae</taxon>
        <taxon>Suessiales</taxon>
        <taxon>Suessiaceae</taxon>
        <taxon>Polarella</taxon>
    </lineage>
</organism>
<evidence type="ECO:0000313" key="10">
    <source>
        <dbReference type="EMBL" id="CAE8626473.1"/>
    </source>
</evidence>
<keyword evidence="3 8" id="KW-0812">Transmembrane</keyword>
<dbReference type="AlphaFoldDB" id="A0A813GTJ7"/>
<comment type="caution">
    <text evidence="10">The sequence shown here is derived from an EMBL/GenBank/DDBJ whole genome shotgun (WGS) entry which is preliminary data.</text>
</comment>
<feature type="region of interest" description="Disordered" evidence="7">
    <location>
        <begin position="85"/>
        <end position="107"/>
    </location>
</feature>
<dbReference type="Pfam" id="PF00027">
    <property type="entry name" value="cNMP_binding"/>
    <property type="match status" value="1"/>
</dbReference>
<evidence type="ECO:0000256" key="8">
    <source>
        <dbReference type="SAM" id="Phobius"/>
    </source>
</evidence>
<evidence type="ECO:0000256" key="4">
    <source>
        <dbReference type="ARBA" id="ARBA00022989"/>
    </source>
</evidence>
<dbReference type="PROSITE" id="PS50042">
    <property type="entry name" value="CNMP_BINDING_3"/>
    <property type="match status" value="1"/>
</dbReference>
<dbReference type="Gene3D" id="1.10.287.630">
    <property type="entry name" value="Helix hairpin bin"/>
    <property type="match status" value="1"/>
</dbReference>
<dbReference type="InterPro" id="IPR051413">
    <property type="entry name" value="K/Na_HCN_channel"/>
</dbReference>
<keyword evidence="6 8" id="KW-0472">Membrane</keyword>
<feature type="transmembrane region" description="Helical" evidence="8">
    <location>
        <begin position="336"/>
        <end position="355"/>
    </location>
</feature>
<dbReference type="Proteomes" id="UP000654075">
    <property type="component" value="Unassembled WGS sequence"/>
</dbReference>
<evidence type="ECO:0000259" key="9">
    <source>
        <dbReference type="PROSITE" id="PS50042"/>
    </source>
</evidence>
<protein>
    <recommendedName>
        <fullName evidence="9">Cyclic nucleotide-binding domain-containing protein</fullName>
    </recommendedName>
</protein>
<evidence type="ECO:0000256" key="1">
    <source>
        <dbReference type="ARBA" id="ARBA00004141"/>
    </source>
</evidence>
<feature type="domain" description="Cyclic nucleotide-binding" evidence="9">
    <location>
        <begin position="689"/>
        <end position="763"/>
    </location>
</feature>
<evidence type="ECO:0000256" key="7">
    <source>
        <dbReference type="SAM" id="MobiDB-lite"/>
    </source>
</evidence>
<feature type="region of interest" description="Disordered" evidence="7">
    <location>
        <begin position="821"/>
        <end position="848"/>
    </location>
</feature>
<dbReference type="Gene3D" id="1.10.287.70">
    <property type="match status" value="1"/>
</dbReference>
<feature type="region of interest" description="Disordered" evidence="7">
    <location>
        <begin position="157"/>
        <end position="234"/>
    </location>
</feature>
<gene>
    <name evidence="10" type="ORF">PGLA1383_LOCUS43398</name>
</gene>
<dbReference type="SUPFAM" id="SSF51206">
    <property type="entry name" value="cAMP-binding domain-like"/>
    <property type="match status" value="1"/>
</dbReference>
<dbReference type="GO" id="GO:0005249">
    <property type="term" value="F:voltage-gated potassium channel activity"/>
    <property type="evidence" value="ECO:0007669"/>
    <property type="project" value="TreeGrafter"/>
</dbReference>
<keyword evidence="4 8" id="KW-1133">Transmembrane helix</keyword>
<accession>A0A813GTJ7</accession>
<dbReference type="PANTHER" id="PTHR45689:SF5">
    <property type="entry name" value="I[[H]] CHANNEL, ISOFORM E"/>
    <property type="match status" value="1"/>
</dbReference>
<dbReference type="OrthoDB" id="421226at2759"/>
<dbReference type="InterPro" id="IPR018490">
    <property type="entry name" value="cNMP-bd_dom_sf"/>
</dbReference>
<feature type="transmembrane region" description="Helical" evidence="8">
    <location>
        <begin position="558"/>
        <end position="578"/>
    </location>
</feature>